<gene>
    <name evidence="1" type="ORF">D5F53_29400</name>
</gene>
<reference evidence="1 2" key="1">
    <citation type="submission" date="2018-09" db="EMBL/GenBank/DDBJ databases">
        <title>Genome Sequence of Paenibacillus lautus Strain E7593-69, Azo Dye-Degrading Bacteria, Isolated from Commercial Tattoo Inks.</title>
        <authorList>
            <person name="Nho S.W."/>
            <person name="Kim S.-J."/>
            <person name="Kweon O."/>
            <person name="Cerniglia C.E."/>
        </authorList>
    </citation>
    <scope>NUCLEOTIDE SEQUENCE [LARGE SCALE GENOMIC DNA]</scope>
    <source>
        <strain evidence="1 2">E7593-69</strain>
    </source>
</reference>
<sequence length="91" mass="10766">MKELAIHTIHRRLAEAAYMHMNHTTGRIKVENIPIRLLELLLQQNYMLIRQYDELHELSMVAYTAGDMDWLHNICEAIEFLKDETLTKKGE</sequence>
<accession>A0A385TWB0</accession>
<dbReference type="RefSeq" id="WP_119850653.1">
    <property type="nucleotide sequence ID" value="NZ_CP032412.1"/>
</dbReference>
<keyword evidence="2" id="KW-1185">Reference proteome</keyword>
<dbReference type="EMBL" id="CP032412">
    <property type="protein sequence ID" value="AYB47164.1"/>
    <property type="molecule type" value="Genomic_DNA"/>
</dbReference>
<dbReference type="AlphaFoldDB" id="A0A385TWB0"/>
<organism evidence="1 2">
    <name type="scientific">Paenibacillus lautus</name>
    <name type="common">Bacillus lautus</name>
    <dbReference type="NCBI Taxonomy" id="1401"/>
    <lineage>
        <taxon>Bacteria</taxon>
        <taxon>Bacillati</taxon>
        <taxon>Bacillota</taxon>
        <taxon>Bacilli</taxon>
        <taxon>Bacillales</taxon>
        <taxon>Paenibacillaceae</taxon>
        <taxon>Paenibacillus</taxon>
    </lineage>
</organism>
<dbReference type="Proteomes" id="UP000266552">
    <property type="component" value="Chromosome"/>
</dbReference>
<protein>
    <submittedName>
        <fullName evidence="1">Uncharacterized protein</fullName>
    </submittedName>
</protein>
<proteinExistence type="predicted"/>
<name>A0A385TWB0_PAELA</name>
<evidence type="ECO:0000313" key="2">
    <source>
        <dbReference type="Proteomes" id="UP000266552"/>
    </source>
</evidence>
<dbReference type="InterPro" id="IPR056084">
    <property type="entry name" value="DUF7667"/>
</dbReference>
<evidence type="ECO:0000313" key="1">
    <source>
        <dbReference type="EMBL" id="AYB47164.1"/>
    </source>
</evidence>
<dbReference type="Pfam" id="PF24704">
    <property type="entry name" value="DUF7667"/>
    <property type="match status" value="1"/>
</dbReference>
<dbReference type="KEGG" id="plw:D5F53_29400"/>